<evidence type="ECO:0000313" key="4">
    <source>
        <dbReference type="Proteomes" id="UP000451565"/>
    </source>
</evidence>
<dbReference type="InterPro" id="IPR038375">
    <property type="entry name" value="NDUFAF7_sf"/>
</dbReference>
<dbReference type="GO" id="GO:0035243">
    <property type="term" value="F:protein-arginine omega-N symmetric methyltransferase activity"/>
    <property type="evidence" value="ECO:0007669"/>
    <property type="project" value="TreeGrafter"/>
</dbReference>
<reference evidence="3 4" key="1">
    <citation type="submission" date="2019-10" db="EMBL/GenBank/DDBJ databases">
        <title>Glaciimonas soli sp. nov., a psychrophilic bacterium isolated from the forest soil of a high elevation mountain in Taiwan.</title>
        <authorList>
            <person name="Wang L.-T."/>
            <person name="Shieh W.Y."/>
        </authorList>
    </citation>
    <scope>NUCLEOTIDE SEQUENCE [LARGE SCALE GENOMIC DNA]</scope>
    <source>
        <strain evidence="3 4">GS1</strain>
    </source>
</reference>
<keyword evidence="4" id="KW-1185">Reference proteome</keyword>
<accession>A0A843YVP8</accession>
<dbReference type="AlphaFoldDB" id="A0A843YVP8"/>
<evidence type="ECO:0000256" key="2">
    <source>
        <dbReference type="ARBA" id="ARBA00022679"/>
    </source>
</evidence>
<dbReference type="EMBL" id="WINI01000004">
    <property type="protein sequence ID" value="MQR00676.1"/>
    <property type="molecule type" value="Genomic_DNA"/>
</dbReference>
<gene>
    <name evidence="3" type="ORF">GEV47_08280</name>
</gene>
<dbReference type="GO" id="GO:0032259">
    <property type="term" value="P:methylation"/>
    <property type="evidence" value="ECO:0007669"/>
    <property type="project" value="UniProtKB-KW"/>
</dbReference>
<keyword evidence="1 3" id="KW-0489">Methyltransferase</keyword>
<comment type="caution">
    <text evidence="3">The sequence shown here is derived from an EMBL/GenBank/DDBJ whole genome shotgun (WGS) entry which is preliminary data.</text>
</comment>
<evidence type="ECO:0000256" key="1">
    <source>
        <dbReference type="ARBA" id="ARBA00022603"/>
    </source>
</evidence>
<dbReference type="SUPFAM" id="SSF53335">
    <property type="entry name" value="S-adenosyl-L-methionine-dependent methyltransferases"/>
    <property type="match status" value="1"/>
</dbReference>
<name>A0A843YVP8_9BURK</name>
<evidence type="ECO:0000313" key="3">
    <source>
        <dbReference type="EMBL" id="MQR00676.1"/>
    </source>
</evidence>
<proteinExistence type="predicted"/>
<dbReference type="InterPro" id="IPR029063">
    <property type="entry name" value="SAM-dependent_MTases_sf"/>
</dbReference>
<protein>
    <submittedName>
        <fullName evidence="3">Class I SAM-dependent methyltransferase</fullName>
    </submittedName>
</protein>
<dbReference type="PANTHER" id="PTHR12049">
    <property type="entry name" value="PROTEIN ARGININE METHYLTRANSFERASE NDUFAF7, MITOCHONDRIAL"/>
    <property type="match status" value="1"/>
</dbReference>
<dbReference type="Gene3D" id="3.40.50.12710">
    <property type="match status" value="1"/>
</dbReference>
<sequence>MQLPIPHPDALAASQALKQRIAQEIHSHAGWIPFSRFMELALYAPRLGYYSGGAAKLGKDGDFTTAPEITPLFGATLANLATELISAPEDGLSPNILEFGAGTGQLAFDILTELQTIGSSIDAYYIVELSAELRARQEQKLSAFPQVRWLDSLPAVFSGVVVANEVLDAMPVELVLKGEHGWLQRGVGLHESVGDEIVFSTIDRPADAALVAQIPDADVLAVDYLTEVHPVAIGFMHSLAAMLKGGAGGAAFLFDYGFPAAEYYLEQRDQGTLMCHYRHHAHPDPFYLPGLQDITAHVDFTAMTEAAMAGGLDVLGYTSQAGFLLEAGISQLLLRTPPENVMRYLPQANAMQKLLSPAEMGELFKVLVVGINAALPERFLRQDRSHRLGI</sequence>
<dbReference type="PANTHER" id="PTHR12049:SF7">
    <property type="entry name" value="PROTEIN ARGININE METHYLTRANSFERASE NDUFAF7, MITOCHONDRIAL"/>
    <property type="match status" value="1"/>
</dbReference>
<dbReference type="OrthoDB" id="9794208at2"/>
<organism evidence="3 4">
    <name type="scientific">Glaciimonas soli</name>
    <dbReference type="NCBI Taxonomy" id="2590999"/>
    <lineage>
        <taxon>Bacteria</taxon>
        <taxon>Pseudomonadati</taxon>
        <taxon>Pseudomonadota</taxon>
        <taxon>Betaproteobacteria</taxon>
        <taxon>Burkholderiales</taxon>
        <taxon>Oxalobacteraceae</taxon>
        <taxon>Glaciimonas</taxon>
    </lineage>
</organism>
<dbReference type="RefSeq" id="WP_153234304.1">
    <property type="nucleotide sequence ID" value="NZ_WINI01000004.1"/>
</dbReference>
<dbReference type="Proteomes" id="UP000451565">
    <property type="component" value="Unassembled WGS sequence"/>
</dbReference>
<dbReference type="InterPro" id="IPR003788">
    <property type="entry name" value="NDUFAF7"/>
</dbReference>
<dbReference type="Pfam" id="PF02636">
    <property type="entry name" value="Methyltransf_28"/>
    <property type="match status" value="1"/>
</dbReference>
<keyword evidence="2 3" id="KW-0808">Transferase</keyword>